<feature type="region of interest" description="Disordered" evidence="1">
    <location>
        <begin position="20"/>
        <end position="316"/>
    </location>
</feature>
<proteinExistence type="predicted"/>
<dbReference type="InterPro" id="IPR036249">
    <property type="entry name" value="Thioredoxin-like_sf"/>
</dbReference>
<dbReference type="Pfam" id="PF00085">
    <property type="entry name" value="Thioredoxin"/>
    <property type="match status" value="1"/>
</dbReference>
<dbReference type="AlphaFoldDB" id="A0A3D8RZJ2"/>
<dbReference type="InterPro" id="IPR013766">
    <property type="entry name" value="Thioredoxin_domain"/>
</dbReference>
<gene>
    <name evidence="3" type="ORF">BP6252_04076</name>
</gene>
<dbReference type="STRING" id="1849047.A0A3D8RZJ2"/>
<feature type="compositionally biased region" description="Basic and acidic residues" evidence="1">
    <location>
        <begin position="202"/>
        <end position="211"/>
    </location>
</feature>
<reference evidence="3 4" key="1">
    <citation type="journal article" date="2018" name="IMA Fungus">
        <title>IMA Genome-F 9: Draft genome sequence of Annulohypoxylon stygium, Aspergillus mulundensis, Berkeleyomyces basicola (syn. Thielaviopsis basicola), Ceratocystis smalleyi, two Cercospora beticola strains, Coleophoma cylindrospora, Fusarium fracticaudum, Phialophora cf. hyalina, and Morchella septimelata.</title>
        <authorList>
            <person name="Wingfield B.D."/>
            <person name="Bills G.F."/>
            <person name="Dong Y."/>
            <person name="Huang W."/>
            <person name="Nel W.J."/>
            <person name="Swalarsk-Parry B.S."/>
            <person name="Vaghefi N."/>
            <person name="Wilken P.M."/>
            <person name="An Z."/>
            <person name="de Beer Z.W."/>
            <person name="De Vos L."/>
            <person name="Chen L."/>
            <person name="Duong T.A."/>
            <person name="Gao Y."/>
            <person name="Hammerbacher A."/>
            <person name="Kikkert J.R."/>
            <person name="Li Y."/>
            <person name="Li H."/>
            <person name="Li K."/>
            <person name="Li Q."/>
            <person name="Liu X."/>
            <person name="Ma X."/>
            <person name="Naidoo K."/>
            <person name="Pethybridge S.J."/>
            <person name="Sun J."/>
            <person name="Steenkamp E.T."/>
            <person name="van der Nest M.A."/>
            <person name="van Wyk S."/>
            <person name="Wingfield M.J."/>
            <person name="Xiong C."/>
            <person name="Yue Q."/>
            <person name="Zhang X."/>
        </authorList>
    </citation>
    <scope>NUCLEOTIDE SEQUENCE [LARGE SCALE GENOMIC DNA]</scope>
    <source>
        <strain evidence="3 4">BP6252</strain>
    </source>
</reference>
<dbReference type="PROSITE" id="PS51352">
    <property type="entry name" value="THIOREDOXIN_2"/>
    <property type="match status" value="1"/>
</dbReference>
<name>A0A3D8RZJ2_9HELO</name>
<dbReference type="Proteomes" id="UP000256645">
    <property type="component" value="Unassembled WGS sequence"/>
</dbReference>
<feature type="compositionally biased region" description="Low complexity" evidence="1">
    <location>
        <begin position="307"/>
        <end position="316"/>
    </location>
</feature>
<evidence type="ECO:0000259" key="2">
    <source>
        <dbReference type="PROSITE" id="PS51352"/>
    </source>
</evidence>
<feature type="compositionally biased region" description="Pro residues" evidence="1">
    <location>
        <begin position="446"/>
        <end position="458"/>
    </location>
</feature>
<dbReference type="Pfam" id="PF01841">
    <property type="entry name" value="Transglut_core"/>
    <property type="match status" value="1"/>
</dbReference>
<dbReference type="PANTHER" id="PTHR46333:SF5">
    <property type="entry name" value="TRANSGLUTAMINASE-LIKE DOMAIN-CONTAINING PROTEIN"/>
    <property type="match status" value="1"/>
</dbReference>
<dbReference type="SUPFAM" id="SSF54001">
    <property type="entry name" value="Cysteine proteinases"/>
    <property type="match status" value="1"/>
</dbReference>
<feature type="region of interest" description="Disordered" evidence="1">
    <location>
        <begin position="441"/>
        <end position="469"/>
    </location>
</feature>
<feature type="compositionally biased region" description="Pro residues" evidence="1">
    <location>
        <begin position="27"/>
        <end position="47"/>
    </location>
</feature>
<sequence length="835" mass="90478">MAEVEEPQFTSVSARIAALKQQNGFKPPMPAPSPAGKRPPPPPPPTGNRPALEARSKTTNNPPIATYGSSVTKKANNEPIGINGLALRPPPPVDRDQLQVPDNQVARVPPKLPSRSSTAGPPPLPNRKASEPSPSLPPRNSSTQDARRGSNASTMTSSSSVSGLSLSRVASSTTSISSTNTETPRKLPPVLGDTKLPPLPPSRREAEEKAKAVAKIPLVSTKSAPEVLRHKPSIPEIRPGFPPRVPTRPGRSSLLEEGPRPVLPSRPSRTNVAEEEPAPAPRKLPPTAPARSILSMGFNNKPTPVENPIQAQPQPQPQPQIYNQPAKPVYNPPAKVIELTQSNFDSYVMSGRPALVDFYAPYCRYCKELDPIYVELAQNFGHAQDSLTIAKMDVDKYKAYMARFDIQGYPTIMFFDGYNETPKKYQWGRQLDNMSDFLEQETGLKPQPPSANGVPPPINKSSKPSRAQVQAAAANPVAAAAPTSGCLLCRDFSGPDGVAAQYPRQSLPRTGDMTGYLAQVLCGPFSSATDKARAIFTWLHHNIAYDVDAFFGNRVKHVEPKDTIASGLAVCGGYAGVYSAVALKAGLECVMVTGHGKGYGYTASGPGDPIPPCDPSGHAWNAVRIDNGEWKLLDACWGAGNVGNQVYNKHFTSSCFTRSNEDFGLKHFPQNDSYFFRSDGRIPTWAEYIRGPTNGEPLQIYGSAEDQGLQETSFTPAAKHISTRPGSEIVRFQFSKVCEHWDHERNGQGKPYCFVLKIGGVDGRKEDYVPFDTNGFWWWCDIPAKDLGAPGQTVSCYTVATVNGKDVRGMTKEEYLGKKGRCGMSFGGVAAWELV</sequence>
<dbReference type="OrthoDB" id="6129702at2759"/>
<keyword evidence="4" id="KW-1185">Reference proteome</keyword>
<dbReference type="Gene3D" id="3.40.30.10">
    <property type="entry name" value="Glutaredoxin"/>
    <property type="match status" value="1"/>
</dbReference>
<evidence type="ECO:0000313" key="4">
    <source>
        <dbReference type="Proteomes" id="UP000256645"/>
    </source>
</evidence>
<feature type="domain" description="Thioredoxin" evidence="2">
    <location>
        <begin position="310"/>
        <end position="443"/>
    </location>
</feature>
<dbReference type="PANTHER" id="PTHR46333">
    <property type="entry name" value="CYTOKINESIS PROTEIN 3"/>
    <property type="match status" value="1"/>
</dbReference>
<dbReference type="InterPro" id="IPR038765">
    <property type="entry name" value="Papain-like_cys_pep_sf"/>
</dbReference>
<protein>
    <recommendedName>
        <fullName evidence="2">Thioredoxin domain-containing protein</fullName>
    </recommendedName>
</protein>
<dbReference type="SUPFAM" id="SSF52833">
    <property type="entry name" value="Thioredoxin-like"/>
    <property type="match status" value="1"/>
</dbReference>
<feature type="compositionally biased region" description="Polar residues" evidence="1">
    <location>
        <begin position="57"/>
        <end position="74"/>
    </location>
</feature>
<evidence type="ECO:0000256" key="1">
    <source>
        <dbReference type="SAM" id="MobiDB-lite"/>
    </source>
</evidence>
<dbReference type="GO" id="GO:0005737">
    <property type="term" value="C:cytoplasm"/>
    <property type="evidence" value="ECO:0007669"/>
    <property type="project" value="TreeGrafter"/>
</dbReference>
<feature type="compositionally biased region" description="Pro residues" evidence="1">
    <location>
        <begin position="278"/>
        <end position="288"/>
    </location>
</feature>
<dbReference type="CDD" id="cd02961">
    <property type="entry name" value="PDI_a_family"/>
    <property type="match status" value="1"/>
</dbReference>
<organism evidence="3 4">
    <name type="scientific">Coleophoma cylindrospora</name>
    <dbReference type="NCBI Taxonomy" id="1849047"/>
    <lineage>
        <taxon>Eukaryota</taxon>
        <taxon>Fungi</taxon>
        <taxon>Dikarya</taxon>
        <taxon>Ascomycota</taxon>
        <taxon>Pezizomycotina</taxon>
        <taxon>Leotiomycetes</taxon>
        <taxon>Helotiales</taxon>
        <taxon>Dermateaceae</taxon>
        <taxon>Coleophoma</taxon>
    </lineage>
</organism>
<dbReference type="Gene3D" id="3.10.620.30">
    <property type="match status" value="1"/>
</dbReference>
<evidence type="ECO:0000313" key="3">
    <source>
        <dbReference type="EMBL" id="RDW79438.1"/>
    </source>
</evidence>
<feature type="compositionally biased region" description="Low complexity" evidence="1">
    <location>
        <begin position="149"/>
        <end position="182"/>
    </location>
</feature>
<dbReference type="InterPro" id="IPR052557">
    <property type="entry name" value="CAP/Cytokinesis_protein"/>
</dbReference>
<accession>A0A3D8RZJ2</accession>
<dbReference type="EMBL" id="PDLM01000004">
    <property type="protein sequence ID" value="RDW79438.1"/>
    <property type="molecule type" value="Genomic_DNA"/>
</dbReference>
<comment type="caution">
    <text evidence="3">The sequence shown here is derived from an EMBL/GenBank/DDBJ whole genome shotgun (WGS) entry which is preliminary data.</text>
</comment>
<dbReference type="InterPro" id="IPR002931">
    <property type="entry name" value="Transglutaminase-like"/>
</dbReference>